<dbReference type="EMBL" id="DVHM01000045">
    <property type="protein sequence ID" value="HIR70172.1"/>
    <property type="molecule type" value="Genomic_DNA"/>
</dbReference>
<sequence>MRQRVQWIDAAKGIGILLVLLGHAPRDIMRADYTWIDFCYYFIYTFHMHFFFFLSGYVFALSSDGRGQQSFLVFLKGKLRGLLVPWAIFSLLVYGVIFLLNQIPFAASLTAGTILRPIPFGEYLTQSIAGSNPYCTHVWYMYTLFFVQILVYLLREICRKIMGRQREPLAFWIGLELLASLLYLFLPVELPVAVSVKGYVLYYLLGVICCRIRRDRSGQGTGRVSGRFPFWALPGPLLCGINVLAVDMGFLEGAAARMLVSCFAVFLGAPLVIALLVWISRSVSGNRVLLWFGRNSFTIYLLHQPFACAVLGTVLTMLLPQTLPFYLLTMAACIGASVVFPVLVVKIADKIGLGGCVRVLTGGRANG</sequence>
<comment type="caution">
    <text evidence="3">The sequence shown here is derived from an EMBL/GenBank/DDBJ whole genome shotgun (WGS) entry which is preliminary data.</text>
</comment>
<evidence type="ECO:0000313" key="4">
    <source>
        <dbReference type="Proteomes" id="UP000823912"/>
    </source>
</evidence>
<feature type="transmembrane region" description="Helical" evidence="1">
    <location>
        <begin position="300"/>
        <end position="319"/>
    </location>
</feature>
<feature type="transmembrane region" description="Helical" evidence="1">
    <location>
        <begin position="40"/>
        <end position="61"/>
    </location>
</feature>
<dbReference type="GO" id="GO:0016747">
    <property type="term" value="F:acyltransferase activity, transferring groups other than amino-acyl groups"/>
    <property type="evidence" value="ECO:0007669"/>
    <property type="project" value="InterPro"/>
</dbReference>
<feature type="transmembrane region" description="Helical" evidence="1">
    <location>
        <begin position="82"/>
        <end position="100"/>
    </location>
</feature>
<keyword evidence="1" id="KW-0812">Transmembrane</keyword>
<reference evidence="3" key="1">
    <citation type="submission" date="2020-10" db="EMBL/GenBank/DDBJ databases">
        <authorList>
            <person name="Gilroy R."/>
        </authorList>
    </citation>
    <scope>NUCLEOTIDE SEQUENCE</scope>
    <source>
        <strain evidence="3">ChiSjej5B23-6657</strain>
    </source>
</reference>
<keyword evidence="3" id="KW-0012">Acyltransferase</keyword>
<gene>
    <name evidence="3" type="ORF">IAA55_02695</name>
</gene>
<feature type="transmembrane region" description="Helical" evidence="1">
    <location>
        <begin position="325"/>
        <end position="345"/>
    </location>
</feature>
<dbReference type="Pfam" id="PF01757">
    <property type="entry name" value="Acyl_transf_3"/>
    <property type="match status" value="1"/>
</dbReference>
<feature type="transmembrane region" description="Helical" evidence="1">
    <location>
        <begin position="169"/>
        <end position="186"/>
    </location>
</feature>
<accession>A0A9D1JA87</accession>
<keyword evidence="1" id="KW-1133">Transmembrane helix</keyword>
<dbReference type="InterPro" id="IPR052734">
    <property type="entry name" value="Nod_factor_acetyltransferase"/>
</dbReference>
<feature type="domain" description="Acyltransferase 3" evidence="2">
    <location>
        <begin position="6"/>
        <end position="339"/>
    </location>
</feature>
<evidence type="ECO:0000313" key="3">
    <source>
        <dbReference type="EMBL" id="HIR70172.1"/>
    </source>
</evidence>
<feature type="transmembrane region" description="Helical" evidence="1">
    <location>
        <begin position="139"/>
        <end position="157"/>
    </location>
</feature>
<keyword evidence="3" id="KW-0808">Transferase</keyword>
<proteinExistence type="predicted"/>
<dbReference type="Proteomes" id="UP000823912">
    <property type="component" value="Unassembled WGS sequence"/>
</dbReference>
<reference evidence="3" key="2">
    <citation type="journal article" date="2021" name="PeerJ">
        <title>Extensive microbial diversity within the chicken gut microbiome revealed by metagenomics and culture.</title>
        <authorList>
            <person name="Gilroy R."/>
            <person name="Ravi A."/>
            <person name="Getino M."/>
            <person name="Pursley I."/>
            <person name="Horton D.L."/>
            <person name="Alikhan N.F."/>
            <person name="Baker D."/>
            <person name="Gharbi K."/>
            <person name="Hall N."/>
            <person name="Watson M."/>
            <person name="Adriaenssens E.M."/>
            <person name="Foster-Nyarko E."/>
            <person name="Jarju S."/>
            <person name="Secka A."/>
            <person name="Antonio M."/>
            <person name="Oren A."/>
            <person name="Chaudhuri R.R."/>
            <person name="La Ragione R."/>
            <person name="Hildebrand F."/>
            <person name="Pallen M.J."/>
        </authorList>
    </citation>
    <scope>NUCLEOTIDE SEQUENCE</scope>
    <source>
        <strain evidence="3">ChiSjej5B23-6657</strain>
    </source>
</reference>
<feature type="transmembrane region" description="Helical" evidence="1">
    <location>
        <begin position="256"/>
        <end position="279"/>
    </location>
</feature>
<protein>
    <submittedName>
        <fullName evidence="3">Acyltransferase</fullName>
    </submittedName>
</protein>
<dbReference type="PANTHER" id="PTHR37312">
    <property type="entry name" value="MEMBRANE-BOUND ACYLTRANSFERASE YKRP-RELATED"/>
    <property type="match status" value="1"/>
</dbReference>
<feature type="transmembrane region" description="Helical" evidence="1">
    <location>
        <begin position="230"/>
        <end position="250"/>
    </location>
</feature>
<dbReference type="InterPro" id="IPR002656">
    <property type="entry name" value="Acyl_transf_3_dom"/>
</dbReference>
<name>A0A9D1JA87_9FIRM</name>
<keyword evidence="1" id="KW-0472">Membrane</keyword>
<dbReference type="PANTHER" id="PTHR37312:SF1">
    <property type="entry name" value="MEMBRANE-BOUND ACYLTRANSFERASE YKRP-RELATED"/>
    <property type="match status" value="1"/>
</dbReference>
<feature type="transmembrane region" description="Helical" evidence="1">
    <location>
        <begin position="192"/>
        <end position="210"/>
    </location>
</feature>
<organism evidence="3 4">
    <name type="scientific">Candidatus Pullilachnospira gallistercoris</name>
    <dbReference type="NCBI Taxonomy" id="2840911"/>
    <lineage>
        <taxon>Bacteria</taxon>
        <taxon>Bacillati</taxon>
        <taxon>Bacillota</taxon>
        <taxon>Clostridia</taxon>
        <taxon>Lachnospirales</taxon>
        <taxon>Lachnospiraceae</taxon>
        <taxon>Lachnospiraceae incertae sedis</taxon>
        <taxon>Candidatus Pullilachnospira</taxon>
    </lineage>
</organism>
<dbReference type="AlphaFoldDB" id="A0A9D1JA87"/>
<evidence type="ECO:0000256" key="1">
    <source>
        <dbReference type="SAM" id="Phobius"/>
    </source>
</evidence>
<evidence type="ECO:0000259" key="2">
    <source>
        <dbReference type="Pfam" id="PF01757"/>
    </source>
</evidence>